<feature type="transmembrane region" description="Helical" evidence="1">
    <location>
        <begin position="73"/>
        <end position="92"/>
    </location>
</feature>
<organism evidence="2 3">
    <name type="scientific">Acrasis kona</name>
    <dbReference type="NCBI Taxonomy" id="1008807"/>
    <lineage>
        <taxon>Eukaryota</taxon>
        <taxon>Discoba</taxon>
        <taxon>Heterolobosea</taxon>
        <taxon>Tetramitia</taxon>
        <taxon>Eutetramitia</taxon>
        <taxon>Acrasidae</taxon>
        <taxon>Acrasis</taxon>
    </lineage>
</organism>
<sequence length="176" mass="20815">MTSLVHLRAPHHSHEAYISGDIELDLKTRDILAEYNITEREFKDTITHCYNLLEPMKHIKTSTTKTFKYVTTWYFLSLVFWLLLVATSAILIPLPYRWAVRVFLLTTLFVVTLIMVVAAFVSDRVSNKEKNSIWDKVEQLLEEENEKYSDRSLSFSTTYKEYNQVKYITADFDRRM</sequence>
<gene>
    <name evidence="2" type="ORF">AKO1_008926</name>
</gene>
<evidence type="ECO:0000313" key="2">
    <source>
        <dbReference type="EMBL" id="KAL0488116.1"/>
    </source>
</evidence>
<dbReference type="Proteomes" id="UP001431209">
    <property type="component" value="Unassembled WGS sequence"/>
</dbReference>
<keyword evidence="1" id="KW-1133">Transmembrane helix</keyword>
<evidence type="ECO:0000313" key="3">
    <source>
        <dbReference type="Proteomes" id="UP001431209"/>
    </source>
</evidence>
<protein>
    <submittedName>
        <fullName evidence="2">Uncharacterized protein</fullName>
    </submittedName>
</protein>
<proteinExistence type="predicted"/>
<reference evidence="2 3" key="1">
    <citation type="submission" date="2024-03" db="EMBL/GenBank/DDBJ databases">
        <title>The Acrasis kona genome and developmental transcriptomes reveal deep origins of eukaryotic multicellular pathways.</title>
        <authorList>
            <person name="Sheikh S."/>
            <person name="Fu C.-J."/>
            <person name="Brown M.W."/>
            <person name="Baldauf S.L."/>
        </authorList>
    </citation>
    <scope>NUCLEOTIDE SEQUENCE [LARGE SCALE GENOMIC DNA]</scope>
    <source>
        <strain evidence="2 3">ATCC MYA-3509</strain>
    </source>
</reference>
<evidence type="ECO:0000256" key="1">
    <source>
        <dbReference type="SAM" id="Phobius"/>
    </source>
</evidence>
<dbReference type="EMBL" id="JAOPGA020001408">
    <property type="protein sequence ID" value="KAL0488116.1"/>
    <property type="molecule type" value="Genomic_DNA"/>
</dbReference>
<keyword evidence="1" id="KW-0472">Membrane</keyword>
<keyword evidence="3" id="KW-1185">Reference proteome</keyword>
<accession>A0AAW2ZG02</accession>
<name>A0AAW2ZG02_9EUKA</name>
<keyword evidence="1" id="KW-0812">Transmembrane</keyword>
<dbReference type="AlphaFoldDB" id="A0AAW2ZG02"/>
<feature type="transmembrane region" description="Helical" evidence="1">
    <location>
        <begin position="98"/>
        <end position="121"/>
    </location>
</feature>
<comment type="caution">
    <text evidence="2">The sequence shown here is derived from an EMBL/GenBank/DDBJ whole genome shotgun (WGS) entry which is preliminary data.</text>
</comment>